<dbReference type="SMART" id="SM00332">
    <property type="entry name" value="PP2Cc"/>
    <property type="match status" value="1"/>
</dbReference>
<evidence type="ECO:0000256" key="5">
    <source>
        <dbReference type="RuleBase" id="RU003465"/>
    </source>
</evidence>
<dbReference type="KEGG" id="bdw:94335085"/>
<dbReference type="PANTHER" id="PTHR13832">
    <property type="entry name" value="PROTEIN PHOSPHATASE 2C"/>
    <property type="match status" value="1"/>
</dbReference>
<dbReference type="Proteomes" id="UP001214638">
    <property type="component" value="Unassembled WGS sequence"/>
</dbReference>
<dbReference type="PROSITE" id="PS51746">
    <property type="entry name" value="PPM_2"/>
    <property type="match status" value="1"/>
</dbReference>
<evidence type="ECO:0000256" key="6">
    <source>
        <dbReference type="SAM" id="MobiDB-lite"/>
    </source>
</evidence>
<name>A0AAD9UQC2_9APIC</name>
<dbReference type="PANTHER" id="PTHR13832:SF827">
    <property type="entry name" value="PROTEIN PHOSPHATASE 1L"/>
    <property type="match status" value="1"/>
</dbReference>
<feature type="compositionally biased region" description="Polar residues" evidence="6">
    <location>
        <begin position="225"/>
        <end position="245"/>
    </location>
</feature>
<dbReference type="CDD" id="cd00143">
    <property type="entry name" value="PP2Cc"/>
    <property type="match status" value="1"/>
</dbReference>
<gene>
    <name evidence="8" type="ORF">BdWA1_000787</name>
</gene>
<feature type="region of interest" description="Disordered" evidence="6">
    <location>
        <begin position="205"/>
        <end position="259"/>
    </location>
</feature>
<keyword evidence="3 5" id="KW-0378">Hydrolase</keyword>
<accession>A0AAD9UQC2</accession>
<comment type="similarity">
    <text evidence="5">Belongs to the PP2C family.</text>
</comment>
<dbReference type="AlphaFoldDB" id="A0AAD9UQC2"/>
<dbReference type="GO" id="GO:0016020">
    <property type="term" value="C:membrane"/>
    <property type="evidence" value="ECO:0007669"/>
    <property type="project" value="UniProtKB-SubCell"/>
</dbReference>
<dbReference type="InterPro" id="IPR015655">
    <property type="entry name" value="PP2C"/>
</dbReference>
<dbReference type="Pfam" id="PF00481">
    <property type="entry name" value="PP2C"/>
    <property type="match status" value="2"/>
</dbReference>
<dbReference type="GO" id="GO:0046872">
    <property type="term" value="F:metal ion binding"/>
    <property type="evidence" value="ECO:0007669"/>
    <property type="project" value="UniProtKB-KW"/>
</dbReference>
<dbReference type="GeneID" id="94335085"/>
<sequence>MGAHLSSPRKEKISSFGGSDANSTIFGSSSIQGWRISMEDAHLTVPELSLGNLKIALYGVFDGHGGASVSNWTAENFASLLGNEYNQVIEDTDSGKLALRSLDRVDKIEAILAESLQSTFFKIDEELAKPEVDAVLHSIADRLRTESGDMAAAADANLLKVLLPDKLSNRMHVQNLVNSLHQLNSLNNVANGLAALDENTISRSAAPEAGQNMDGRTGAGAAKPSSRNSIGHHSEQAGQSGSNAVPSKDTSDSVDDGLGEGGPFGGVACDLEVSEEQAALEAGLDEALVNITAEDFDEDDAGMAYGCGAASVVVAIVDGPNPCLLVANAGDSRAVLCRGGRAIALTHDHKPQLQEESDRIRRAGGCVTNGRVDGNLNLSRALGDLSFKRDTTLSPAEQRITALPDVRICPLNNADEFVVLACDGIWDCKTNQQVVDFVRRHLCNNEPTPEHLSRICENLCDECLSVNPNESEGVGCDNMTVVIVHLNRHLVAKRPIDESLKIVLYGKESDEYLFNY</sequence>
<feature type="domain" description="PPM-type phosphatase" evidence="7">
    <location>
        <begin position="25"/>
        <end position="486"/>
    </location>
</feature>
<dbReference type="InterPro" id="IPR000222">
    <property type="entry name" value="PP2C_BS"/>
</dbReference>
<organism evidence="8 9">
    <name type="scientific">Babesia duncani</name>
    <dbReference type="NCBI Taxonomy" id="323732"/>
    <lineage>
        <taxon>Eukaryota</taxon>
        <taxon>Sar</taxon>
        <taxon>Alveolata</taxon>
        <taxon>Apicomplexa</taxon>
        <taxon>Aconoidasida</taxon>
        <taxon>Piroplasmida</taxon>
        <taxon>Babesiidae</taxon>
        <taxon>Babesia</taxon>
    </lineage>
</organism>
<protein>
    <submittedName>
        <fullName evidence="8">Bifunctional PPM-type phosphatase</fullName>
    </submittedName>
</protein>
<dbReference type="EMBL" id="JALLKP010000001">
    <property type="protein sequence ID" value="KAK2197784.1"/>
    <property type="molecule type" value="Genomic_DNA"/>
</dbReference>
<dbReference type="RefSeq" id="XP_067804626.1">
    <property type="nucleotide sequence ID" value="XM_067945835.1"/>
</dbReference>
<dbReference type="InterPro" id="IPR001932">
    <property type="entry name" value="PPM-type_phosphatase-like_dom"/>
</dbReference>
<dbReference type="PROSITE" id="PS01032">
    <property type="entry name" value="PPM_1"/>
    <property type="match status" value="1"/>
</dbReference>
<dbReference type="InterPro" id="IPR036457">
    <property type="entry name" value="PPM-type-like_dom_sf"/>
</dbReference>
<evidence type="ECO:0000256" key="1">
    <source>
        <dbReference type="ARBA" id="ARBA00004170"/>
    </source>
</evidence>
<comment type="caution">
    <text evidence="8">The sequence shown here is derived from an EMBL/GenBank/DDBJ whole genome shotgun (WGS) entry which is preliminary data.</text>
</comment>
<evidence type="ECO:0000313" key="9">
    <source>
        <dbReference type="Proteomes" id="UP001214638"/>
    </source>
</evidence>
<keyword evidence="4 5" id="KW-0904">Protein phosphatase</keyword>
<proteinExistence type="inferred from homology"/>
<reference evidence="8" key="1">
    <citation type="journal article" date="2023" name="Nat. Microbiol.">
        <title>Babesia duncani multi-omics identifies virulence factors and drug targets.</title>
        <authorList>
            <person name="Singh P."/>
            <person name="Lonardi S."/>
            <person name="Liang Q."/>
            <person name="Vydyam P."/>
            <person name="Khabirova E."/>
            <person name="Fang T."/>
            <person name="Gihaz S."/>
            <person name="Thekkiniath J."/>
            <person name="Munshi M."/>
            <person name="Abel S."/>
            <person name="Ciampossin L."/>
            <person name="Batugedara G."/>
            <person name="Gupta M."/>
            <person name="Lu X.M."/>
            <person name="Lenz T."/>
            <person name="Chakravarty S."/>
            <person name="Cornillot E."/>
            <person name="Hu Y."/>
            <person name="Ma W."/>
            <person name="Gonzalez L.M."/>
            <person name="Sanchez S."/>
            <person name="Estrada K."/>
            <person name="Sanchez-Flores A."/>
            <person name="Montero E."/>
            <person name="Harb O.S."/>
            <person name="Le Roch K.G."/>
            <person name="Mamoun C.B."/>
        </authorList>
    </citation>
    <scope>NUCLEOTIDE SEQUENCE</scope>
    <source>
        <strain evidence="8">WA1</strain>
    </source>
</reference>
<dbReference type="Gene3D" id="3.60.40.10">
    <property type="entry name" value="PPM-type phosphatase domain"/>
    <property type="match status" value="2"/>
</dbReference>
<evidence type="ECO:0000256" key="4">
    <source>
        <dbReference type="ARBA" id="ARBA00022912"/>
    </source>
</evidence>
<evidence type="ECO:0000256" key="3">
    <source>
        <dbReference type="ARBA" id="ARBA00022801"/>
    </source>
</evidence>
<dbReference type="SUPFAM" id="SSF81606">
    <property type="entry name" value="PP2C-like"/>
    <property type="match status" value="1"/>
</dbReference>
<evidence type="ECO:0000313" key="8">
    <source>
        <dbReference type="EMBL" id="KAK2197784.1"/>
    </source>
</evidence>
<evidence type="ECO:0000259" key="7">
    <source>
        <dbReference type="PROSITE" id="PS51746"/>
    </source>
</evidence>
<dbReference type="GO" id="GO:0004722">
    <property type="term" value="F:protein serine/threonine phosphatase activity"/>
    <property type="evidence" value="ECO:0007669"/>
    <property type="project" value="InterPro"/>
</dbReference>
<keyword evidence="2" id="KW-0479">Metal-binding</keyword>
<evidence type="ECO:0000256" key="2">
    <source>
        <dbReference type="ARBA" id="ARBA00022723"/>
    </source>
</evidence>
<keyword evidence="9" id="KW-1185">Reference proteome</keyword>
<comment type="subcellular location">
    <subcellularLocation>
        <location evidence="1">Membrane</location>
        <topology evidence="1">Peripheral membrane protein</topology>
    </subcellularLocation>
</comment>